<evidence type="ECO:0000313" key="4">
    <source>
        <dbReference type="Proteomes" id="UP001152622"/>
    </source>
</evidence>
<gene>
    <name evidence="3" type="ORF">SKAU_G00315400</name>
</gene>
<dbReference type="AlphaFoldDB" id="A0A9Q1ESG7"/>
<dbReference type="GO" id="GO:0006044">
    <property type="term" value="P:N-acetylglucosamine metabolic process"/>
    <property type="evidence" value="ECO:0007669"/>
    <property type="project" value="TreeGrafter"/>
</dbReference>
<dbReference type="SUPFAM" id="SSF52540">
    <property type="entry name" value="P-loop containing nucleoside triphosphate hydrolases"/>
    <property type="match status" value="1"/>
</dbReference>
<dbReference type="Pfam" id="PF00685">
    <property type="entry name" value="Sulfotransfer_1"/>
    <property type="match status" value="1"/>
</dbReference>
<dbReference type="GO" id="GO:0042339">
    <property type="term" value="P:keratan sulfate proteoglycan metabolic process"/>
    <property type="evidence" value="ECO:0007669"/>
    <property type="project" value="TreeGrafter"/>
</dbReference>
<name>A0A9Q1ESG7_SYNKA</name>
<dbReference type="Gene3D" id="3.40.50.300">
    <property type="entry name" value="P-loop containing nucleotide triphosphate hydrolases"/>
    <property type="match status" value="1"/>
</dbReference>
<dbReference type="InterPro" id="IPR051135">
    <property type="entry name" value="Gal/GlcNAc/GalNAc_ST"/>
</dbReference>
<keyword evidence="1" id="KW-0808">Transferase</keyword>
<dbReference type="GO" id="GO:0045130">
    <property type="term" value="F:keratan sulfotransferase activity"/>
    <property type="evidence" value="ECO:0007669"/>
    <property type="project" value="TreeGrafter"/>
</dbReference>
<comment type="caution">
    <text evidence="3">The sequence shown here is derived from an EMBL/GenBank/DDBJ whole genome shotgun (WGS) entry which is preliminary data.</text>
</comment>
<dbReference type="EC" id="2.8.2.-" evidence="1"/>
<keyword evidence="4" id="KW-1185">Reference proteome</keyword>
<proteinExistence type="inferred from homology"/>
<dbReference type="EMBL" id="JAINUF010000013">
    <property type="protein sequence ID" value="KAJ8344211.1"/>
    <property type="molecule type" value="Genomic_DNA"/>
</dbReference>
<dbReference type="InterPro" id="IPR000863">
    <property type="entry name" value="Sulfotransferase_dom"/>
</dbReference>
<organism evidence="3 4">
    <name type="scientific">Synaphobranchus kaupii</name>
    <name type="common">Kaup's arrowtooth eel</name>
    <dbReference type="NCBI Taxonomy" id="118154"/>
    <lineage>
        <taxon>Eukaryota</taxon>
        <taxon>Metazoa</taxon>
        <taxon>Chordata</taxon>
        <taxon>Craniata</taxon>
        <taxon>Vertebrata</taxon>
        <taxon>Euteleostomi</taxon>
        <taxon>Actinopterygii</taxon>
        <taxon>Neopterygii</taxon>
        <taxon>Teleostei</taxon>
        <taxon>Anguilliformes</taxon>
        <taxon>Synaphobranchidae</taxon>
        <taxon>Synaphobranchus</taxon>
    </lineage>
</organism>
<accession>A0A9Q1ESG7</accession>
<dbReference type="PANTHER" id="PTHR10704">
    <property type="entry name" value="CARBOHYDRATE SULFOTRANSFERASE"/>
    <property type="match status" value="1"/>
</dbReference>
<sequence length="115" mass="13434">MLVRYEDLARNPLQKTKEIYEFMGMSLDQNVVKWIQTNTRGVRELSAKHKYGTVRDSAANAESWRLKLSFEMVDYTQNVCQQVLHQLGYKAVKSSEELKNMSLTLVQDRTFVPFL</sequence>
<dbReference type="OrthoDB" id="6138663at2759"/>
<dbReference type="GO" id="GO:0006790">
    <property type="term" value="P:sulfur compound metabolic process"/>
    <property type="evidence" value="ECO:0007669"/>
    <property type="project" value="TreeGrafter"/>
</dbReference>
<dbReference type="Proteomes" id="UP001152622">
    <property type="component" value="Chromosome 13"/>
</dbReference>
<evidence type="ECO:0000256" key="1">
    <source>
        <dbReference type="RuleBase" id="RU361155"/>
    </source>
</evidence>
<protein>
    <recommendedName>
        <fullName evidence="1">Sulfotransferase</fullName>
        <ecNumber evidence="1">2.8.2.-</ecNumber>
    </recommendedName>
</protein>
<feature type="domain" description="Sulfotransferase" evidence="2">
    <location>
        <begin position="1"/>
        <end position="88"/>
    </location>
</feature>
<evidence type="ECO:0000259" key="2">
    <source>
        <dbReference type="Pfam" id="PF00685"/>
    </source>
</evidence>
<dbReference type="GO" id="GO:0001517">
    <property type="term" value="F:N-acetylglucosamine 6-O-sulfotransferase activity"/>
    <property type="evidence" value="ECO:0007669"/>
    <property type="project" value="TreeGrafter"/>
</dbReference>
<dbReference type="InterPro" id="IPR027417">
    <property type="entry name" value="P-loop_NTPase"/>
</dbReference>
<evidence type="ECO:0000313" key="3">
    <source>
        <dbReference type="EMBL" id="KAJ8344211.1"/>
    </source>
</evidence>
<reference evidence="3" key="1">
    <citation type="journal article" date="2023" name="Science">
        <title>Genome structures resolve the early diversification of teleost fishes.</title>
        <authorList>
            <person name="Parey E."/>
            <person name="Louis A."/>
            <person name="Montfort J."/>
            <person name="Bouchez O."/>
            <person name="Roques C."/>
            <person name="Iampietro C."/>
            <person name="Lluch J."/>
            <person name="Castinel A."/>
            <person name="Donnadieu C."/>
            <person name="Desvignes T."/>
            <person name="Floi Bucao C."/>
            <person name="Jouanno E."/>
            <person name="Wen M."/>
            <person name="Mejri S."/>
            <person name="Dirks R."/>
            <person name="Jansen H."/>
            <person name="Henkel C."/>
            <person name="Chen W.J."/>
            <person name="Zahm M."/>
            <person name="Cabau C."/>
            <person name="Klopp C."/>
            <person name="Thompson A.W."/>
            <person name="Robinson-Rechavi M."/>
            <person name="Braasch I."/>
            <person name="Lecointre G."/>
            <person name="Bobe J."/>
            <person name="Postlethwait J.H."/>
            <person name="Berthelot C."/>
            <person name="Roest Crollius H."/>
            <person name="Guiguen Y."/>
        </authorList>
    </citation>
    <scope>NUCLEOTIDE SEQUENCE</scope>
    <source>
        <strain evidence="3">WJC10195</strain>
    </source>
</reference>
<comment type="similarity">
    <text evidence="1">Belongs to the sulfotransferase 1 family.</text>
</comment>
<dbReference type="PANTHER" id="PTHR10704:SF36">
    <property type="entry name" value="CARBOHYDRATE SULFOTRANSFERASE 1"/>
    <property type="match status" value="1"/>
</dbReference>